<keyword evidence="3" id="KW-1185">Reference proteome</keyword>
<feature type="signal peptide" evidence="1">
    <location>
        <begin position="1"/>
        <end position="33"/>
    </location>
</feature>
<gene>
    <name evidence="2" type="ORF">FHP25_32340</name>
</gene>
<dbReference type="EMBL" id="VDUZ01000051">
    <property type="protein sequence ID" value="TXL70918.1"/>
    <property type="molecule type" value="Genomic_DNA"/>
</dbReference>
<protein>
    <submittedName>
        <fullName evidence="2">Uncharacterized protein</fullName>
    </submittedName>
</protein>
<evidence type="ECO:0000313" key="2">
    <source>
        <dbReference type="EMBL" id="TXL70918.1"/>
    </source>
</evidence>
<feature type="chain" id="PRO_5022965224" evidence="1">
    <location>
        <begin position="34"/>
        <end position="136"/>
    </location>
</feature>
<sequence length="136" mass="14369">MRGDGRIGGWARRSALVLVAATGALWPPAAARAQMGATVWLATSTAAHDVLANCLAKAMWNEFVTAPVVFAPPRRAAYVNLWPRASQPVDPVATFQIEPQQDGLMRIGWHRLANAPAGARWDASAKAAASRCAAGP</sequence>
<name>A0A5C8PBT8_9HYPH</name>
<evidence type="ECO:0000313" key="3">
    <source>
        <dbReference type="Proteomes" id="UP000321638"/>
    </source>
</evidence>
<dbReference type="Proteomes" id="UP000321638">
    <property type="component" value="Unassembled WGS sequence"/>
</dbReference>
<dbReference type="RefSeq" id="WP_147851143.1">
    <property type="nucleotide sequence ID" value="NZ_VDUZ01000051.1"/>
</dbReference>
<reference evidence="2 3" key="1">
    <citation type="submission" date="2019-06" db="EMBL/GenBank/DDBJ databases">
        <title>New taxonomy in bacterial strain CC-CFT640, isolated from vineyard.</title>
        <authorList>
            <person name="Lin S.-Y."/>
            <person name="Tsai C.-F."/>
            <person name="Young C.-C."/>
        </authorList>
    </citation>
    <scope>NUCLEOTIDE SEQUENCE [LARGE SCALE GENOMIC DNA]</scope>
    <source>
        <strain evidence="2 3">CC-CFT640</strain>
    </source>
</reference>
<accession>A0A5C8PBT8</accession>
<keyword evidence="1" id="KW-0732">Signal</keyword>
<evidence type="ECO:0000256" key="1">
    <source>
        <dbReference type="SAM" id="SignalP"/>
    </source>
</evidence>
<comment type="caution">
    <text evidence="2">The sequence shown here is derived from an EMBL/GenBank/DDBJ whole genome shotgun (WGS) entry which is preliminary data.</text>
</comment>
<dbReference type="AlphaFoldDB" id="A0A5C8PBT8"/>
<proteinExistence type="predicted"/>
<dbReference type="OrthoDB" id="9874344at2"/>
<organism evidence="2 3">
    <name type="scientific">Vineibacter terrae</name>
    <dbReference type="NCBI Taxonomy" id="2586908"/>
    <lineage>
        <taxon>Bacteria</taxon>
        <taxon>Pseudomonadati</taxon>
        <taxon>Pseudomonadota</taxon>
        <taxon>Alphaproteobacteria</taxon>
        <taxon>Hyphomicrobiales</taxon>
        <taxon>Vineibacter</taxon>
    </lineage>
</organism>